<evidence type="ECO:0000256" key="9">
    <source>
        <dbReference type="ARBA" id="ARBA00023136"/>
    </source>
</evidence>
<feature type="domain" description="Trimeric autotransporter adhesin YadA-like head" evidence="14">
    <location>
        <begin position="1407"/>
        <end position="1430"/>
    </location>
</feature>
<feature type="domain" description="Trimeric autotransporter adhesin YadA-like head" evidence="14">
    <location>
        <begin position="1351"/>
        <end position="1377"/>
    </location>
</feature>
<dbReference type="GO" id="GO:0005615">
    <property type="term" value="C:extracellular space"/>
    <property type="evidence" value="ECO:0007669"/>
    <property type="project" value="TreeGrafter"/>
</dbReference>
<accession>A0A380NMC2</accession>
<evidence type="ECO:0000256" key="12">
    <source>
        <dbReference type="SAM" id="SignalP"/>
    </source>
</evidence>
<keyword evidence="5" id="KW-1134">Transmembrane beta strand</keyword>
<feature type="domain" description="Trimeric autotransporter adhesin YadA-like head" evidence="14">
    <location>
        <begin position="1330"/>
        <end position="1347"/>
    </location>
</feature>
<evidence type="ECO:0000256" key="4">
    <source>
        <dbReference type="ARBA" id="ARBA00022448"/>
    </source>
</evidence>
<evidence type="ECO:0000256" key="8">
    <source>
        <dbReference type="ARBA" id="ARBA00022927"/>
    </source>
</evidence>
<feature type="domain" description="Trimeric autotransporter adhesin YadA-like head" evidence="14">
    <location>
        <begin position="999"/>
        <end position="1022"/>
    </location>
</feature>
<evidence type="ECO:0000256" key="11">
    <source>
        <dbReference type="SAM" id="Coils"/>
    </source>
</evidence>
<feature type="domain" description="Trimeric autotransporter adhesin YadA-like head" evidence="14">
    <location>
        <begin position="1067"/>
        <end position="1085"/>
    </location>
</feature>
<dbReference type="Gene3D" id="1.20.5.340">
    <property type="match status" value="1"/>
</dbReference>
<feature type="domain" description="Trimeric autotransporter adhesin YadA-like head" evidence="14">
    <location>
        <begin position="1301"/>
        <end position="1321"/>
    </location>
</feature>
<feature type="domain" description="Trimeric autotransporter adhesin YadA-like stalk" evidence="15">
    <location>
        <begin position="1131"/>
        <end position="1170"/>
    </location>
</feature>
<dbReference type="Proteomes" id="UP000255367">
    <property type="component" value="Unassembled WGS sequence"/>
</dbReference>
<evidence type="ECO:0000256" key="6">
    <source>
        <dbReference type="ARBA" id="ARBA00022692"/>
    </source>
</evidence>
<dbReference type="SUPFAM" id="SSF101967">
    <property type="entry name" value="Adhesin YadA, collagen-binding domain"/>
    <property type="match status" value="12"/>
</dbReference>
<dbReference type="GO" id="GO:0009279">
    <property type="term" value="C:cell outer membrane"/>
    <property type="evidence" value="ECO:0007669"/>
    <property type="project" value="UniProtKB-SubCell"/>
</dbReference>
<sequence>MDKKSRALLVATLATTSILYTGGGLLAADLTADQQAVYDAVVAKFGEQITNQDKQITELQGWTRDLYTKSSAMPTSGTGDGIALGVDSVAKWKSAIAIGNRANASEEEYANIAIGTLAQALGGSTIAIGAGAESITNGAVAIGTNVKLTDENDNVASNSIGIGHSVYSNGVRSILIGSDIGKVDDPNSNNYMVGIGYNVNPSYDSVAIGNFASTSPTGVAIGAGAHTLHDNGVAIGFTSFAGGPNSVALGHNSYAFTDGVANTSYLSGETFSADNGIVAIGNNFELNLGNNVAPINHRRITGLAGGADDYDAVNVKQLKALSTAVDARIANKISTSSGVEYVDINSKVEGNKDNSGASGTDSIAIGPDASASAANTVALGSNVKASIDNAIVIGSNITDGKGIVIGVSSSTTSNHSVAIGVEANASGNARNTAVGWKSIATGNYSVAYGQNSNALGESAVALGTSVTANGNAGIAIGNKAVSNTETKKEGSIAIGDRAHAESDSGVAIGTRSIGSGDRSIALGFFSEASGVNSASLGANSLASGLRSVAMGASAKAKADRAIALGSSARAEAEQSIALGSFSMADRASGSYGYVPNGTVFTSEADIITYLGKVDEYNALTAQAIDKQKEMLEKKAVSDANPDDKTLYNAAVKARDELYAIVDERNKLSAAYKSGLGAVSVGTAYATRQITNVAAGTEDTDAVNVAQFKALNTKVEKVAEGPSGYVHVNTTGQDLDPVARNFGLFNDPAGAGAPDSIAIGPDVTVSKGALSGVAIGHLTNVANEDGISIGHGTNSIGDRSVALGFNSIAGATDAVVIGPRSSASGLNSLAVGNNNKSTAAYSYTFGQENETTGQVALAMGYGNKAKGLQSIAIGVVSETGASADSALAIGTAARAFGYSSMAIGSASTISGNHSVGLGYLSTIERSGINGTALGRNTYIGAVRDSDPEVGIPNNSIEIVESDTNPEEGKEQMNSVAVGHGAKSFGYQALSIGSGAETYDTNTIAIGVAAKAKDHYATAIGKQAYAEGKHAMALGHWTRTTGENSVAIGTYSIIRSLDGTTDVNRSATLGSYSRAASDNSVALGNNSLAYISDDVSTEAYLSKEAFNKAQGIVSVGNAKYSIGDYTVEANRRRITNVAGGADEYDAVNVKQLDALNTALTTKINQVSNTITNEVEYVSINSKLDGNKNSKGAVGEDSIAIGPNASASAANIVALGSNVAAGTDNAIVIGSNITDGKGIVIGVSSVATSDLSVAIGKNTVAGDSNQADVAIGNYAKARGLSVAIGDGANAFDINDSTSDASGLSVAIGSKATATGQGGVAVGNLASATFQSNAMGSEAKATGRGSVSIGDTSKAIAAGAIALGNRAKAEDTFSMALGTYAEAPTSGSIAIGGETKANGGWSLAVGRGTEANGEMTTALGYKTMANGYRSIAIGPWANTEEGRFGTAIGYNAKTKGTNTIALGGYTEAFNDKAMALGYASEGNVESGVALGAYSVVDRESGAFGYTVDGVTFSKAEDIAKYLGKDDEYKIADDDFKAKLAVYREKSAALEVDKENEQLQAEVKTAYAETSKSYDARNAIISSYLSGLGAVSVGTAADTRQITNVAAGTEDTDAVNVAQLKALREAGLNFKGDATDVLHRGISEQLNIVGGATVSDLTDNNIGIVASGTDTLTVKLAKNIKLADGSVAFSEVGTDADGNLLVKGKDGNWYTDLTDAVYDEQSKSYTKDNAAVNPVEKPVVGTVKLSSTGLDNGNQRITNVAEGTADTDAVNYGQLLDELGKVKTSVGGNHTELKVDGTSAVKDKYVGEGSLTLGLTEVNGKKVYDLKLNNDVTIGSPGKEGKPGEPGEDAEAGSITIIGEKGKDGADGTPGKNAVAEITVKEGTPGVDGKDGETITRIVYETGEKGADGKPIVTEVATLNDGMKFAGDDFKDGTNRYVAKKLNERLDIKGGAAADSLTDNNIGVVADVDSKDNKIIGLRVKLAKNLALNDGSVAFTETAKDADGNALVKGKDGNWYTDLTDAVYDEQSKSYTKDNAAVNPVEKPVVGTVKLSSTGLDNGNQRITNVAEGTADTDAVNYGQLLDELGKVKTSVGGNHTELKVDGTSAVKDEYVGEGSLTLGLTEVNGKKVYDLKLNNDVTIGSPGKEGKPGEPGEDAEAGSITIIGEKGKDGADGTPGKNAVAEITVKEGTPGVDGKDGETITRIVYETGEKGADGKPIVTEVATLNDGMKFAGDDFKDGTNRYVAKKLNERLDIKGGAAADSLTDNNIGVVADVDSKDNKIIGLRVKLAKNLALNDGSVAFTETAKDADGNALVKGRDGNWYADLTDAVYDEQSKSYTKDNAAVNPVEKPVVGAVKLSSTGLDNGNQRITNVAEGTADTDAVNYGQLLDELGKVKTSVGGNHTELKVDGTSAVKDKYVGEGSLTLGLTEVNGKKVYDLKLNNDVTIGNPGKEGKPGEPGEDAEKGTITIIGEKGKDGADGTPGKNAVAEITVKEGTPGVDGKDGETITRIVYETGEKGADGKPIVTEVATLNDGMKFAGDDFKDGTNRYVAKKLNERLDIKGGAATDSLTDNNIGVVADVDSKDNKIIGLRVKLAKNINLPDDGSVRIGGTTDEKGTLTGGIYIGKQTPMPKVGDKDVPDKAVEGRYITGLTNIDWNPEAGIVENRAATEKQLQTAISNISSQVGEAGVWKLQVNGAGERSIKKNEIINFKDGEKIKVTQSGNDITIGVDPAFVKEVTDNTSNITTLNTRVTKVEGKVTNLEEKVNNITDNGIVTKVEGDAVTGVKVTPVDEADATKGVKVSLDEKITIGGIVIDGTKPKDGEIANSTITGLTNTKWDGKTFESGRAATEDQLHAVDGKITNIIDNITEIAGATTIKEGDGNIIAPKTDGKNEYTLSLNKDLKVGNSITVGDTVKITNTGIISNVEAVELEENGNYAATTGQVFEVRETLSEQISGVANVVQNNSHQISRLDTKINKSGAGLAALAALHPLDYDPDNKWNFTAGVGTYHGSSSVALGAFYRPNENTMFSVGGTLGNGEDMMNFGVSMKFGESNPYAGMSKGRLIEYVEQQTTEIDDLKAQNESQNERIKKLEELVQSLMISK</sequence>
<evidence type="ECO:0000256" key="3">
    <source>
        <dbReference type="ARBA" id="ARBA00005848"/>
    </source>
</evidence>
<dbReference type="InterPro" id="IPR008635">
    <property type="entry name" value="Coiled_stalk_dom"/>
</dbReference>
<evidence type="ECO:0000256" key="5">
    <source>
        <dbReference type="ARBA" id="ARBA00022452"/>
    </source>
</evidence>
<feature type="domain" description="Trimeric autotransporter adhesin YadA-like head" evidence="14">
    <location>
        <begin position="432"/>
        <end position="452"/>
    </location>
</feature>
<dbReference type="GO" id="GO:0031012">
    <property type="term" value="C:extracellular matrix"/>
    <property type="evidence" value="ECO:0007669"/>
    <property type="project" value="TreeGrafter"/>
</dbReference>
<feature type="domain" description="Trimeric autotransporter adhesin YadA-like head" evidence="14">
    <location>
        <begin position="357"/>
        <end position="382"/>
    </location>
</feature>
<protein>
    <submittedName>
        <fullName evidence="16">Adhesin yadA</fullName>
    </submittedName>
</protein>
<evidence type="ECO:0000256" key="10">
    <source>
        <dbReference type="ARBA" id="ARBA00023237"/>
    </source>
</evidence>
<keyword evidence="8" id="KW-0653">Protein transport</keyword>
<feature type="domain" description="Trimeric autotransporter adhesin YadA-like head" evidence="14">
    <location>
        <begin position="241"/>
        <end position="258"/>
    </location>
</feature>
<feature type="domain" description="Trimeric autotransporter adhesin YadA-like stalk" evidence="15">
    <location>
        <begin position="2057"/>
        <end position="2078"/>
    </location>
</feature>
<feature type="domain" description="Trimeric autotransporter adhesin YadA-like head" evidence="14">
    <location>
        <begin position="880"/>
        <end position="905"/>
    </location>
</feature>
<dbReference type="GO" id="GO:0015031">
    <property type="term" value="P:protein transport"/>
    <property type="evidence" value="ECO:0007669"/>
    <property type="project" value="UniProtKB-KW"/>
</dbReference>
<feature type="domain" description="Trimeric autotransporter adhesin YadA-like head" evidence="14">
    <location>
        <begin position="783"/>
        <end position="806"/>
    </location>
</feature>
<keyword evidence="17" id="KW-1185">Reference proteome</keyword>
<feature type="domain" description="Trimeric autotransporter adhesin YadA-like C-terminal membrane anchor" evidence="13">
    <location>
        <begin position="2987"/>
        <end position="3044"/>
    </location>
</feature>
<feature type="coiled-coil region" evidence="11">
    <location>
        <begin position="3062"/>
        <end position="3096"/>
    </location>
</feature>
<evidence type="ECO:0000313" key="17">
    <source>
        <dbReference type="Proteomes" id="UP000255367"/>
    </source>
</evidence>
<feature type="domain" description="Trimeric autotransporter adhesin YadA-like stalk" evidence="15">
    <location>
        <begin position="1596"/>
        <end position="1620"/>
    </location>
</feature>
<dbReference type="PANTHER" id="PTHR24023">
    <property type="entry name" value="COLLAGEN ALPHA"/>
    <property type="match status" value="1"/>
</dbReference>
<feature type="domain" description="Trimeric autotransporter adhesin YadA-like head" evidence="14">
    <location>
        <begin position="972"/>
        <end position="994"/>
    </location>
</feature>
<keyword evidence="6" id="KW-0812">Transmembrane</keyword>
<comment type="similarity">
    <text evidence="3">Belongs to the autotransporter-2 (AT-2) (TC 1.B.40) family.</text>
</comment>
<feature type="domain" description="Trimeric autotransporter adhesin YadA-like head" evidence="14">
    <location>
        <begin position="1024"/>
        <end position="1050"/>
    </location>
</feature>
<reference evidence="16 17" key="1">
    <citation type="submission" date="2018-06" db="EMBL/GenBank/DDBJ databases">
        <authorList>
            <consortium name="Pathogen Informatics"/>
            <person name="Doyle S."/>
        </authorList>
    </citation>
    <scope>NUCLEOTIDE SEQUENCE [LARGE SCALE GENOMIC DNA]</scope>
    <source>
        <strain evidence="16 17">NCTC12020</strain>
    </source>
</reference>
<feature type="domain" description="Trimeric autotransporter adhesin YadA-like stalk" evidence="15">
    <location>
        <begin position="2363"/>
        <end position="2384"/>
    </location>
</feature>
<dbReference type="OrthoDB" id="1626884at2"/>
<evidence type="ECO:0000259" key="15">
    <source>
        <dbReference type="Pfam" id="PF05662"/>
    </source>
</evidence>
<dbReference type="Pfam" id="PF05662">
    <property type="entry name" value="YadA_stalk"/>
    <property type="match status" value="7"/>
</dbReference>
<gene>
    <name evidence="16" type="primary">yadA_4</name>
    <name evidence="16" type="ORF">NCTC12020_00980</name>
</gene>
<keyword evidence="10" id="KW-0998">Cell outer membrane</keyword>
<dbReference type="RefSeq" id="WP_115310182.1">
    <property type="nucleotide sequence ID" value="NZ_UHIO01000001.1"/>
</dbReference>
<evidence type="ECO:0000313" key="16">
    <source>
        <dbReference type="EMBL" id="SUP42885.1"/>
    </source>
</evidence>
<feature type="domain" description="Trimeric autotransporter adhesin YadA-like head" evidence="14">
    <location>
        <begin position="218"/>
        <end position="237"/>
    </location>
</feature>
<keyword evidence="11" id="KW-0175">Coiled coil</keyword>
<dbReference type="GO" id="GO:0030198">
    <property type="term" value="P:extracellular matrix organization"/>
    <property type="evidence" value="ECO:0007669"/>
    <property type="project" value="TreeGrafter"/>
</dbReference>
<dbReference type="InterPro" id="IPR005594">
    <property type="entry name" value="YadA_C"/>
</dbReference>
<dbReference type="InterPro" id="IPR045584">
    <property type="entry name" value="Pilin-like"/>
</dbReference>
<dbReference type="InterPro" id="IPR011049">
    <property type="entry name" value="Serralysin-like_metalloprot_C"/>
</dbReference>
<feature type="domain" description="Trimeric autotransporter adhesin YadA-like head" evidence="14">
    <location>
        <begin position="808"/>
        <end position="833"/>
    </location>
</feature>
<dbReference type="Gene3D" id="3.30.1300.30">
    <property type="entry name" value="GSPII I/J protein-like"/>
    <property type="match status" value="1"/>
</dbReference>
<evidence type="ECO:0000256" key="7">
    <source>
        <dbReference type="ARBA" id="ARBA00022729"/>
    </source>
</evidence>
<feature type="domain" description="Trimeric autotransporter adhesin YadA-like head" evidence="14">
    <location>
        <begin position="542"/>
        <end position="568"/>
    </location>
</feature>
<feature type="domain" description="Trimeric autotransporter adhesin YadA-like head" evidence="14">
    <location>
        <begin position="1441"/>
        <end position="1461"/>
    </location>
</feature>
<organism evidence="16 17">
    <name type="scientific">Veillonella criceti</name>
    <dbReference type="NCBI Taxonomy" id="103891"/>
    <lineage>
        <taxon>Bacteria</taxon>
        <taxon>Bacillati</taxon>
        <taxon>Bacillota</taxon>
        <taxon>Negativicutes</taxon>
        <taxon>Veillonellales</taxon>
        <taxon>Veillonellaceae</taxon>
        <taxon>Veillonella</taxon>
    </lineage>
</organism>
<dbReference type="Gene3D" id="2.60.40.4050">
    <property type="match status" value="1"/>
</dbReference>
<keyword evidence="4" id="KW-0813">Transport</keyword>
<dbReference type="Gene3D" id="6.20.50.100">
    <property type="match status" value="1"/>
</dbReference>
<keyword evidence="7 12" id="KW-0732">Signal</keyword>
<feature type="chain" id="PRO_5016739610" evidence="12">
    <location>
        <begin position="28"/>
        <end position="3097"/>
    </location>
</feature>
<proteinExistence type="inferred from homology"/>
<feature type="domain" description="Trimeric autotransporter adhesin YadA-like stalk" evidence="15">
    <location>
        <begin position="299"/>
        <end position="338"/>
    </location>
</feature>
<dbReference type="GO" id="GO:0009986">
    <property type="term" value="C:cell surface"/>
    <property type="evidence" value="ECO:0007669"/>
    <property type="project" value="UniProtKB-SubCell"/>
</dbReference>
<feature type="domain" description="Trimeric autotransporter adhesin YadA-like head" evidence="14">
    <location>
        <begin position="1190"/>
        <end position="1215"/>
    </location>
</feature>
<evidence type="ECO:0000256" key="1">
    <source>
        <dbReference type="ARBA" id="ARBA00004241"/>
    </source>
</evidence>
<evidence type="ECO:0000256" key="2">
    <source>
        <dbReference type="ARBA" id="ARBA00004442"/>
    </source>
</evidence>
<feature type="domain" description="Trimeric autotransporter adhesin YadA-like head" evidence="14">
    <location>
        <begin position="489"/>
        <end position="512"/>
    </location>
</feature>
<keyword evidence="9" id="KW-0472">Membrane</keyword>
<comment type="subcellular location">
    <subcellularLocation>
        <location evidence="2">Cell outer membrane</location>
    </subcellularLocation>
    <subcellularLocation>
        <location evidence="1">Cell surface</location>
    </subcellularLocation>
</comment>
<dbReference type="InterPro" id="IPR050149">
    <property type="entry name" value="Collagen_superfamily"/>
</dbReference>
<dbReference type="Pfam" id="PF05658">
    <property type="entry name" value="YadA_head"/>
    <property type="match status" value="21"/>
</dbReference>
<feature type="signal peptide" evidence="12">
    <location>
        <begin position="1"/>
        <end position="27"/>
    </location>
</feature>
<dbReference type="InterPro" id="IPR008640">
    <property type="entry name" value="Adhesin_Head_dom"/>
</dbReference>
<evidence type="ECO:0000259" key="14">
    <source>
        <dbReference type="Pfam" id="PF05658"/>
    </source>
</evidence>
<feature type="domain" description="Trimeric autotransporter adhesin YadA-like head" evidence="14">
    <location>
        <begin position="515"/>
        <end position="540"/>
    </location>
</feature>
<dbReference type="CDD" id="cd12820">
    <property type="entry name" value="LbR_YadA-like"/>
    <property type="match status" value="5"/>
</dbReference>
<dbReference type="SUPFAM" id="SSF54523">
    <property type="entry name" value="Pili subunits"/>
    <property type="match status" value="1"/>
</dbReference>
<dbReference type="GO" id="GO:0030020">
    <property type="term" value="F:extracellular matrix structural constituent conferring tensile strength"/>
    <property type="evidence" value="ECO:0007669"/>
    <property type="project" value="TreeGrafter"/>
</dbReference>
<dbReference type="EMBL" id="UHIO01000001">
    <property type="protein sequence ID" value="SUP42885.1"/>
    <property type="molecule type" value="Genomic_DNA"/>
</dbReference>
<feature type="domain" description="Trimeric autotransporter adhesin YadA-like stalk" evidence="15">
    <location>
        <begin position="688"/>
        <end position="716"/>
    </location>
</feature>
<feature type="domain" description="Trimeric autotransporter adhesin YadA-like stalk" evidence="15">
    <location>
        <begin position="1751"/>
        <end position="1772"/>
    </location>
</feature>
<feature type="domain" description="Trimeric autotransporter adhesin YadA-like head" evidence="14">
    <location>
        <begin position="855"/>
        <end position="873"/>
    </location>
</feature>
<dbReference type="Pfam" id="PF03895">
    <property type="entry name" value="YadA_anchor"/>
    <property type="match status" value="1"/>
</dbReference>
<dbReference type="PANTHER" id="PTHR24023:SF1112">
    <property type="entry name" value="COL_CUTICLE_N DOMAIN-CONTAINING PROTEIN-RELATED"/>
    <property type="match status" value="1"/>
</dbReference>
<dbReference type="Gene3D" id="2.150.10.10">
    <property type="entry name" value="Serralysin-like metalloprotease, C-terminal"/>
    <property type="match status" value="15"/>
</dbReference>
<feature type="coiled-coil region" evidence="11">
    <location>
        <begin position="2739"/>
        <end position="2766"/>
    </location>
</feature>
<name>A0A380NMC2_9FIRM</name>
<evidence type="ECO:0000259" key="13">
    <source>
        <dbReference type="Pfam" id="PF03895"/>
    </source>
</evidence>